<protein>
    <recommendedName>
        <fullName evidence="11">Glycosyltransferase RgtA/B/C/D-like domain-containing protein</fullName>
    </recommendedName>
</protein>
<keyword evidence="5 8" id="KW-0812">Transmembrane</keyword>
<evidence type="ECO:0000313" key="9">
    <source>
        <dbReference type="EMBL" id="GGF66597.1"/>
    </source>
</evidence>
<evidence type="ECO:0000256" key="4">
    <source>
        <dbReference type="ARBA" id="ARBA00022679"/>
    </source>
</evidence>
<keyword evidence="2" id="KW-1003">Cell membrane</keyword>
<dbReference type="Proteomes" id="UP000632498">
    <property type="component" value="Unassembled WGS sequence"/>
</dbReference>
<evidence type="ECO:0000313" key="10">
    <source>
        <dbReference type="Proteomes" id="UP000632498"/>
    </source>
</evidence>
<evidence type="ECO:0000256" key="5">
    <source>
        <dbReference type="ARBA" id="ARBA00022692"/>
    </source>
</evidence>
<name>A0A917FB57_9PROT</name>
<comment type="caution">
    <text evidence="9">The sequence shown here is derived from an EMBL/GenBank/DDBJ whole genome shotgun (WGS) entry which is preliminary data.</text>
</comment>
<keyword evidence="4" id="KW-0808">Transferase</keyword>
<evidence type="ECO:0000256" key="2">
    <source>
        <dbReference type="ARBA" id="ARBA00022475"/>
    </source>
</evidence>
<dbReference type="GO" id="GO:0016763">
    <property type="term" value="F:pentosyltransferase activity"/>
    <property type="evidence" value="ECO:0007669"/>
    <property type="project" value="TreeGrafter"/>
</dbReference>
<sequence>MQIARNFALYGRFDPDTQYNPLYPLLIAPAFHLFGMEGVYLWARLLSAISFALAAVPVYFFAKELDFPKNGCRIIAILSVLLPSGVFTHIIWGDPLMFPLIAAGVLFTLKYFKTAHLVFALVAGMFFGLSYVAKQYGLGLGIAATLSALLWGIVSYKTHKHRVWGAFAYLLGIAIFISPLVIRNALKPEGNVVGYQSHFDEYSKTITEKPFLEFIGTFADALSYQVSGLIFSTWGLLPIVAVFFIVYWKKIKSHEFWLFWVLLFSLGGLVLLSSVHMISYKLPHLANGRYYATVTPFVIILGLRWLYTVFARKKNTEKINNTAQTNATREPFKFLLIKLILPSFLIIVFFLISHTPLHGLIPLGLVHNPELSFMNYFLHNDNIPWTHGIGRAPATMEWIIAIALLPVFTLCLFIAGYRYKSRILFLLPIMFVLYQSYDAHRYGRKLGDVHFHQNNILRYVTTLKEDKISFGFDKESFDASAMFFAQFWLGPSQYPYYDPVAFMGTAKFTFSPSAVLPNIPQIIYDRGTAVRGPSAEELIKFGSTEGVVLLPCHHKTPAFPDGYYQIAGHTPMSLRGKTGHAIKKISVTVPASTSCDSKIAEFDVRINGKQLFRINAHSLYDVTLETEVDVPAGEYEIQVIPVEGKIWALKGVSFESTHNNRPGIMVSAKPLPFPILKESWKWKIYDSH</sequence>
<feature type="transmembrane region" description="Helical" evidence="8">
    <location>
        <begin position="117"/>
        <end position="133"/>
    </location>
</feature>
<feature type="transmembrane region" description="Helical" evidence="8">
    <location>
        <begin position="332"/>
        <end position="352"/>
    </location>
</feature>
<evidence type="ECO:0000256" key="6">
    <source>
        <dbReference type="ARBA" id="ARBA00022989"/>
    </source>
</evidence>
<feature type="transmembrane region" description="Helical" evidence="8">
    <location>
        <begin position="139"/>
        <end position="156"/>
    </location>
</feature>
<comment type="subcellular location">
    <subcellularLocation>
        <location evidence="1">Cell membrane</location>
        <topology evidence="1">Multi-pass membrane protein</topology>
    </subcellularLocation>
</comment>
<dbReference type="PANTHER" id="PTHR33908:SF11">
    <property type="entry name" value="MEMBRANE PROTEIN"/>
    <property type="match status" value="1"/>
</dbReference>
<gene>
    <name evidence="9" type="ORF">GCM10011332_20910</name>
</gene>
<evidence type="ECO:0008006" key="11">
    <source>
        <dbReference type="Google" id="ProtNLM"/>
    </source>
</evidence>
<evidence type="ECO:0000256" key="8">
    <source>
        <dbReference type="SAM" id="Phobius"/>
    </source>
</evidence>
<keyword evidence="7 8" id="KW-0472">Membrane</keyword>
<feature type="transmembrane region" description="Helical" evidence="8">
    <location>
        <begin position="290"/>
        <end position="311"/>
    </location>
</feature>
<dbReference type="AlphaFoldDB" id="A0A917FB57"/>
<dbReference type="PANTHER" id="PTHR33908">
    <property type="entry name" value="MANNOSYLTRANSFERASE YKCB-RELATED"/>
    <property type="match status" value="1"/>
</dbReference>
<evidence type="ECO:0000256" key="7">
    <source>
        <dbReference type="ARBA" id="ARBA00023136"/>
    </source>
</evidence>
<feature type="transmembrane region" description="Helical" evidence="8">
    <location>
        <begin position="163"/>
        <end position="182"/>
    </location>
</feature>
<organism evidence="9 10">
    <name type="scientific">Terasakiella brassicae</name>
    <dbReference type="NCBI Taxonomy" id="1634917"/>
    <lineage>
        <taxon>Bacteria</taxon>
        <taxon>Pseudomonadati</taxon>
        <taxon>Pseudomonadota</taxon>
        <taxon>Alphaproteobacteria</taxon>
        <taxon>Rhodospirillales</taxon>
        <taxon>Terasakiellaceae</taxon>
        <taxon>Terasakiella</taxon>
    </lineage>
</organism>
<keyword evidence="10" id="KW-1185">Reference proteome</keyword>
<evidence type="ECO:0000256" key="1">
    <source>
        <dbReference type="ARBA" id="ARBA00004651"/>
    </source>
</evidence>
<accession>A0A917FB57</accession>
<dbReference type="GO" id="GO:0009103">
    <property type="term" value="P:lipopolysaccharide biosynthetic process"/>
    <property type="evidence" value="ECO:0007669"/>
    <property type="project" value="UniProtKB-ARBA"/>
</dbReference>
<proteinExistence type="predicted"/>
<keyword evidence="6 8" id="KW-1133">Transmembrane helix</keyword>
<evidence type="ECO:0000256" key="3">
    <source>
        <dbReference type="ARBA" id="ARBA00022676"/>
    </source>
</evidence>
<feature type="transmembrane region" description="Helical" evidence="8">
    <location>
        <begin position="96"/>
        <end position="112"/>
    </location>
</feature>
<dbReference type="EMBL" id="BMHV01000014">
    <property type="protein sequence ID" value="GGF66597.1"/>
    <property type="molecule type" value="Genomic_DNA"/>
</dbReference>
<feature type="transmembrane region" description="Helical" evidence="8">
    <location>
        <begin position="41"/>
        <end position="62"/>
    </location>
</feature>
<reference evidence="9" key="1">
    <citation type="journal article" date="2014" name="Int. J. Syst. Evol. Microbiol.">
        <title>Complete genome sequence of Corynebacterium casei LMG S-19264T (=DSM 44701T), isolated from a smear-ripened cheese.</title>
        <authorList>
            <consortium name="US DOE Joint Genome Institute (JGI-PGF)"/>
            <person name="Walter F."/>
            <person name="Albersmeier A."/>
            <person name="Kalinowski J."/>
            <person name="Ruckert C."/>
        </authorList>
    </citation>
    <scope>NUCLEOTIDE SEQUENCE</scope>
    <source>
        <strain evidence="9">CGMCC 1.15254</strain>
    </source>
</reference>
<feature type="transmembrane region" description="Helical" evidence="8">
    <location>
        <begin position="229"/>
        <end position="248"/>
    </location>
</feature>
<dbReference type="GO" id="GO:0005886">
    <property type="term" value="C:plasma membrane"/>
    <property type="evidence" value="ECO:0007669"/>
    <property type="project" value="UniProtKB-SubCell"/>
</dbReference>
<feature type="transmembrane region" description="Helical" evidence="8">
    <location>
        <begin position="398"/>
        <end position="417"/>
    </location>
</feature>
<keyword evidence="3" id="KW-0328">Glycosyltransferase</keyword>
<feature type="transmembrane region" description="Helical" evidence="8">
    <location>
        <begin position="257"/>
        <end position="278"/>
    </location>
</feature>
<dbReference type="InterPro" id="IPR050297">
    <property type="entry name" value="LipidA_mod_glycosyltrf_83"/>
</dbReference>
<reference evidence="9" key="2">
    <citation type="submission" date="2020-09" db="EMBL/GenBank/DDBJ databases">
        <authorList>
            <person name="Sun Q."/>
            <person name="Zhou Y."/>
        </authorList>
    </citation>
    <scope>NUCLEOTIDE SEQUENCE</scope>
    <source>
        <strain evidence="9">CGMCC 1.15254</strain>
    </source>
</reference>